<keyword evidence="1" id="KW-0472">Membrane</keyword>
<dbReference type="InterPro" id="IPR011050">
    <property type="entry name" value="Pectin_lyase_fold/virulence"/>
</dbReference>
<reference evidence="3 4" key="1">
    <citation type="submission" date="2016-10" db="EMBL/GenBank/DDBJ databases">
        <authorList>
            <person name="de Groot N.N."/>
        </authorList>
    </citation>
    <scope>NUCLEOTIDE SEQUENCE [LARGE SCALE GENOMIC DNA]</scope>
    <source>
        <strain evidence="3 4">CGMCC 1.11156</strain>
    </source>
</reference>
<dbReference type="InterPro" id="IPR039448">
    <property type="entry name" value="Beta_helix"/>
</dbReference>
<dbReference type="STRING" id="1005945.SAMN05216561_104178"/>
<dbReference type="SUPFAM" id="SSF51126">
    <property type="entry name" value="Pectin lyase-like"/>
    <property type="match status" value="1"/>
</dbReference>
<accession>A0A1I3F2J7</accession>
<dbReference type="Gene3D" id="2.160.20.10">
    <property type="entry name" value="Single-stranded right-handed beta-helix, Pectin lyase-like"/>
    <property type="match status" value="1"/>
</dbReference>
<gene>
    <name evidence="3" type="ORF">SAMN05216561_104178</name>
</gene>
<organism evidence="3 4">
    <name type="scientific">Nocardioides psychrotolerans</name>
    <dbReference type="NCBI Taxonomy" id="1005945"/>
    <lineage>
        <taxon>Bacteria</taxon>
        <taxon>Bacillati</taxon>
        <taxon>Actinomycetota</taxon>
        <taxon>Actinomycetes</taxon>
        <taxon>Propionibacteriales</taxon>
        <taxon>Nocardioidaceae</taxon>
        <taxon>Nocardioides</taxon>
    </lineage>
</organism>
<name>A0A1I3F2J7_9ACTN</name>
<proteinExistence type="predicted"/>
<feature type="transmembrane region" description="Helical" evidence="1">
    <location>
        <begin position="598"/>
        <end position="618"/>
    </location>
</feature>
<dbReference type="EMBL" id="FOQG01000004">
    <property type="protein sequence ID" value="SFI05001.1"/>
    <property type="molecule type" value="Genomic_DNA"/>
</dbReference>
<sequence>MPRIVRLLLTLLVAPTLLATALGVGFVGTAVAHEERPAVFPKGIGARPAFLGYDNPRQRVVCKRAESARRIQAMPAGAAKQRNLRLLPQCRFSSIQDAVRSITQRRTSVYVLPGVYEERKWGQRARSNYCSHLGTQSDAPLLSSEYIGSISSPGTPAPDGQAAAADETDPIALSYADQRRCFANLNLISVFGDKTPGNASIACDSQFCGTQIVGTGRRMSDVVIDNDFQKLNAIRLDRAGGAYVTNMTLQQAEFNAIYVLETDGFVLDRLRTRGNDEYGILAFASDHGLIQRSDAYYNGDSGIYPGSASDLNADNPNFEVTRYAIEIRNNRSHHNTLGYSGTAGNSVWAHHNKFYDNATGIATDSLFPGHPGLPQDHARWNNNEIFRNNTNWYTDYVDKGVCDRPMPERGYIDGAVCPVVPTPVGTGVLIAGGNSNSTDHNWIYDNWRVGTMQFWVPAPLRDEMDPRKLYDTSNDNHTFANHMGSTPDGRVLENGMDHWWDDQGVGNCWERNLYADGSQDDNFVLPPASCAAGGSVFLPGMTVKDAGFLTCSQYDRADPVLRHPAGCNWFDSPSRPSSARTTTDATVTAPSAARPLDAAAGGAPLLAAAGGLLLLLGLGHRRRARAA</sequence>
<evidence type="ECO:0000313" key="3">
    <source>
        <dbReference type="EMBL" id="SFI05001.1"/>
    </source>
</evidence>
<evidence type="ECO:0000313" key="4">
    <source>
        <dbReference type="Proteomes" id="UP000198649"/>
    </source>
</evidence>
<dbReference type="Proteomes" id="UP000198649">
    <property type="component" value="Unassembled WGS sequence"/>
</dbReference>
<protein>
    <submittedName>
        <fullName evidence="3">Right handed beta helix region</fullName>
    </submittedName>
</protein>
<dbReference type="InterPro" id="IPR012334">
    <property type="entry name" value="Pectin_lyas_fold"/>
</dbReference>
<dbReference type="RefSeq" id="WP_091111527.1">
    <property type="nucleotide sequence ID" value="NZ_BKAF01000009.1"/>
</dbReference>
<feature type="domain" description="Right handed beta helix" evidence="2">
    <location>
        <begin position="223"/>
        <end position="362"/>
    </location>
</feature>
<keyword evidence="4" id="KW-1185">Reference proteome</keyword>
<dbReference type="AlphaFoldDB" id="A0A1I3F2J7"/>
<evidence type="ECO:0000259" key="2">
    <source>
        <dbReference type="Pfam" id="PF13229"/>
    </source>
</evidence>
<dbReference type="OrthoDB" id="5172916at2"/>
<evidence type="ECO:0000256" key="1">
    <source>
        <dbReference type="SAM" id="Phobius"/>
    </source>
</evidence>
<keyword evidence="1" id="KW-0812">Transmembrane</keyword>
<dbReference type="Pfam" id="PF13229">
    <property type="entry name" value="Beta_helix"/>
    <property type="match status" value="1"/>
</dbReference>
<keyword evidence="1" id="KW-1133">Transmembrane helix</keyword>